<evidence type="ECO:0000256" key="1">
    <source>
        <dbReference type="SAM" id="MobiDB-lite"/>
    </source>
</evidence>
<feature type="region of interest" description="Disordered" evidence="1">
    <location>
        <begin position="51"/>
        <end position="72"/>
    </location>
</feature>
<accession>A0A545SM04</accession>
<dbReference type="RefSeq" id="WP_142854614.1">
    <property type="nucleotide sequence ID" value="NZ_FXWW01000007.1"/>
</dbReference>
<proteinExistence type="predicted"/>
<dbReference type="EMBL" id="VICH01000012">
    <property type="protein sequence ID" value="TQV66004.1"/>
    <property type="molecule type" value="Genomic_DNA"/>
</dbReference>
<name>A0A545SM04_9RHOB</name>
<dbReference type="AlphaFoldDB" id="A0A545SM04"/>
<dbReference type="Proteomes" id="UP000315816">
    <property type="component" value="Unassembled WGS sequence"/>
</dbReference>
<reference evidence="2 3" key="1">
    <citation type="submission" date="2019-06" db="EMBL/GenBank/DDBJ databases">
        <title>A novel species of marine bacteria.</title>
        <authorList>
            <person name="Wang Y."/>
        </authorList>
    </citation>
    <scope>NUCLEOTIDE SEQUENCE [LARGE SCALE GENOMIC DNA]</scope>
    <source>
        <strain evidence="2 3">MA1-10</strain>
    </source>
</reference>
<sequence>MKVAEAKCHSRVAFDQCTSIREVLALGKPSRTPKPERRSATLDDLRKVERLRALRDDPSATEGERGNAQRKLDEIEKEIGEVEPEKQTKQLTTKELSESLTKVALKKAPRNQEAYRVIEYAIQHTYGFSEENLQRILNILKNF</sequence>
<comment type="caution">
    <text evidence="2">The sequence shown here is derived from an EMBL/GenBank/DDBJ whole genome shotgun (WGS) entry which is preliminary data.</text>
</comment>
<gene>
    <name evidence="2" type="ORF">FIL88_14610</name>
</gene>
<keyword evidence="3" id="KW-1185">Reference proteome</keyword>
<evidence type="ECO:0000313" key="3">
    <source>
        <dbReference type="Proteomes" id="UP000315816"/>
    </source>
</evidence>
<protein>
    <submittedName>
        <fullName evidence="2">Uncharacterized protein</fullName>
    </submittedName>
</protein>
<organism evidence="2 3">
    <name type="scientific">Aliiroseovarius halocynthiae</name>
    <dbReference type="NCBI Taxonomy" id="985055"/>
    <lineage>
        <taxon>Bacteria</taxon>
        <taxon>Pseudomonadati</taxon>
        <taxon>Pseudomonadota</taxon>
        <taxon>Alphaproteobacteria</taxon>
        <taxon>Rhodobacterales</taxon>
        <taxon>Paracoccaceae</taxon>
        <taxon>Aliiroseovarius</taxon>
    </lineage>
</organism>
<evidence type="ECO:0000313" key="2">
    <source>
        <dbReference type="EMBL" id="TQV66004.1"/>
    </source>
</evidence>